<name>A0A9N9UIR1_9HYPO</name>
<keyword evidence="3" id="KW-0479">Metal-binding</keyword>
<dbReference type="FunFam" id="3.40.50.720:FF:000039">
    <property type="entry name" value="Alcohol dehydrogenase AdhP"/>
    <property type="match status" value="1"/>
</dbReference>
<dbReference type="Pfam" id="PF08240">
    <property type="entry name" value="ADH_N"/>
    <property type="match status" value="1"/>
</dbReference>
<dbReference type="InterPro" id="IPR013154">
    <property type="entry name" value="ADH-like_N"/>
</dbReference>
<dbReference type="SUPFAM" id="SSF51735">
    <property type="entry name" value="NAD(P)-binding Rossmann-fold domains"/>
    <property type="match status" value="1"/>
</dbReference>
<dbReference type="EMBL" id="CABFNO020001481">
    <property type="protein sequence ID" value="CAG9992123.1"/>
    <property type="molecule type" value="Genomic_DNA"/>
</dbReference>
<dbReference type="Gene3D" id="3.40.50.720">
    <property type="entry name" value="NAD(P)-binding Rossmann-like Domain"/>
    <property type="match status" value="1"/>
</dbReference>
<evidence type="ECO:0000313" key="9">
    <source>
        <dbReference type="Proteomes" id="UP000754883"/>
    </source>
</evidence>
<dbReference type="PANTHER" id="PTHR42940:SF8">
    <property type="entry name" value="VACUOLAR PROTEIN SORTING-ASSOCIATED PROTEIN 11"/>
    <property type="match status" value="1"/>
</dbReference>
<dbReference type="GO" id="GO:0004022">
    <property type="term" value="F:alcohol dehydrogenase (NAD+) activity"/>
    <property type="evidence" value="ECO:0007669"/>
    <property type="project" value="TreeGrafter"/>
</dbReference>
<dbReference type="InterPro" id="IPR011032">
    <property type="entry name" value="GroES-like_sf"/>
</dbReference>
<dbReference type="GO" id="GO:0005737">
    <property type="term" value="C:cytoplasm"/>
    <property type="evidence" value="ECO:0007669"/>
    <property type="project" value="TreeGrafter"/>
</dbReference>
<comment type="cofactor">
    <cofactor evidence="1">
        <name>Zn(2+)</name>
        <dbReference type="ChEBI" id="CHEBI:29105"/>
    </cofactor>
</comment>
<reference evidence="8" key="1">
    <citation type="submission" date="2021-10" db="EMBL/GenBank/DDBJ databases">
        <authorList>
            <person name="Piombo E."/>
        </authorList>
    </citation>
    <scope>NUCLEOTIDE SEQUENCE</scope>
</reference>
<keyword evidence="5" id="KW-0560">Oxidoreductase</keyword>
<dbReference type="SUPFAM" id="SSF50129">
    <property type="entry name" value="GroES-like"/>
    <property type="match status" value="1"/>
</dbReference>
<dbReference type="Proteomes" id="UP000754883">
    <property type="component" value="Unassembled WGS sequence"/>
</dbReference>
<keyword evidence="6" id="KW-0520">NAD</keyword>
<evidence type="ECO:0000256" key="2">
    <source>
        <dbReference type="ARBA" id="ARBA00008072"/>
    </source>
</evidence>
<evidence type="ECO:0000256" key="4">
    <source>
        <dbReference type="ARBA" id="ARBA00022833"/>
    </source>
</evidence>
<proteinExistence type="inferred from homology"/>
<organism evidence="8 9">
    <name type="scientific">Clonostachys byssicola</name>
    <dbReference type="NCBI Taxonomy" id="160290"/>
    <lineage>
        <taxon>Eukaryota</taxon>
        <taxon>Fungi</taxon>
        <taxon>Dikarya</taxon>
        <taxon>Ascomycota</taxon>
        <taxon>Pezizomycotina</taxon>
        <taxon>Sordariomycetes</taxon>
        <taxon>Hypocreomycetidae</taxon>
        <taxon>Hypocreales</taxon>
        <taxon>Bionectriaceae</taxon>
        <taxon>Clonostachys</taxon>
    </lineage>
</organism>
<keyword evidence="4" id="KW-0862">Zinc</keyword>
<dbReference type="SMART" id="SM00829">
    <property type="entry name" value="PKS_ER"/>
    <property type="match status" value="1"/>
</dbReference>
<feature type="domain" description="Enoyl reductase (ER)" evidence="7">
    <location>
        <begin position="16"/>
        <end position="358"/>
    </location>
</feature>
<evidence type="ECO:0000256" key="6">
    <source>
        <dbReference type="ARBA" id="ARBA00023027"/>
    </source>
</evidence>
<sequence>MTQKPSSSMRVAYISQYNEPYALGERPRPVLEASDVLVRIHAAGFCHSDHQAWQGQFNSPLGLVPSHEPAGVIAELGPTYNGHLKVGDRVGALNFKHACGDCAGCKLTLRTLKRLDPRFCEVRETAGFQHDGVFADYIVADPATVVKLPDSVSFEQAAPLMCAGATVWGSIERTTQGLKPGDVVAIIGIGGLGHLGIQFAKALGFRTIAVDNRPAGCELARQVGNPDLQPDLVVDSSVPDDAAKAIYDLTNGEGVAAAVVCTDSVAANRWALKLLRTGGTLGLLGLPPQPWQFDADLIVFKELSIKGSYVASKEATERMLKVVESARVSSRLTVIPYEDIPSIIEKYEDVSFQGRLVVSFVEKSQIMI</sequence>
<dbReference type="InterPro" id="IPR036291">
    <property type="entry name" value="NAD(P)-bd_dom_sf"/>
</dbReference>
<evidence type="ECO:0000313" key="8">
    <source>
        <dbReference type="EMBL" id="CAG9992123.1"/>
    </source>
</evidence>
<comment type="similarity">
    <text evidence="2">Belongs to the zinc-containing alcohol dehydrogenase family.</text>
</comment>
<dbReference type="OrthoDB" id="1879366at2759"/>
<keyword evidence="9" id="KW-1185">Reference proteome</keyword>
<evidence type="ECO:0000256" key="5">
    <source>
        <dbReference type="ARBA" id="ARBA00023002"/>
    </source>
</evidence>
<comment type="caution">
    <text evidence="8">The sequence shown here is derived from an EMBL/GenBank/DDBJ whole genome shotgun (WGS) entry which is preliminary data.</text>
</comment>
<protein>
    <recommendedName>
        <fullName evidence="7">Enoyl reductase (ER) domain-containing protein</fullName>
    </recommendedName>
</protein>
<dbReference type="InterPro" id="IPR020843">
    <property type="entry name" value="ER"/>
</dbReference>
<dbReference type="AlphaFoldDB" id="A0A9N9UIR1"/>
<evidence type="ECO:0000259" key="7">
    <source>
        <dbReference type="SMART" id="SM00829"/>
    </source>
</evidence>
<dbReference type="InterPro" id="IPR013149">
    <property type="entry name" value="ADH-like_C"/>
</dbReference>
<dbReference type="PANTHER" id="PTHR42940">
    <property type="entry name" value="ALCOHOL DEHYDROGENASE 1-RELATED"/>
    <property type="match status" value="1"/>
</dbReference>
<accession>A0A9N9UIR1</accession>
<dbReference type="Gene3D" id="3.90.180.10">
    <property type="entry name" value="Medium-chain alcohol dehydrogenases, catalytic domain"/>
    <property type="match status" value="1"/>
</dbReference>
<evidence type="ECO:0000256" key="3">
    <source>
        <dbReference type="ARBA" id="ARBA00022723"/>
    </source>
</evidence>
<gene>
    <name evidence="8" type="ORF">CBYS24578_00015043</name>
</gene>
<evidence type="ECO:0000256" key="1">
    <source>
        <dbReference type="ARBA" id="ARBA00001947"/>
    </source>
</evidence>
<dbReference type="Pfam" id="PF00107">
    <property type="entry name" value="ADH_zinc_N"/>
    <property type="match status" value="1"/>
</dbReference>
<dbReference type="GO" id="GO:0046872">
    <property type="term" value="F:metal ion binding"/>
    <property type="evidence" value="ECO:0007669"/>
    <property type="project" value="UniProtKB-KW"/>
</dbReference>